<dbReference type="InterPro" id="IPR036249">
    <property type="entry name" value="Thioredoxin-like_sf"/>
</dbReference>
<dbReference type="Proteomes" id="UP000308508">
    <property type="component" value="Unassembled WGS sequence"/>
</dbReference>
<evidence type="ECO:0000313" key="3">
    <source>
        <dbReference type="Proteomes" id="UP000308508"/>
    </source>
</evidence>
<dbReference type="EMBL" id="SROY01000010">
    <property type="protein sequence ID" value="TLX20685.1"/>
    <property type="molecule type" value="Genomic_DNA"/>
</dbReference>
<sequence length="114" mass="12761">MGDHRIRWISLYLVQNHSKNIAPANYSEIFIAEHLDPKVPVVITLTTCEACKASKIWLGENNISHIELDIQKNERLAKRLLKAVNASAVPVLLTQKGAIVGFDSAQWKKSIQSN</sequence>
<evidence type="ECO:0000313" key="2">
    <source>
        <dbReference type="EMBL" id="TLX20685.1"/>
    </source>
</evidence>
<dbReference type="CDD" id="cd02976">
    <property type="entry name" value="NrdH"/>
    <property type="match status" value="1"/>
</dbReference>
<organism evidence="2 3">
    <name type="scientific">Thermomonas fusca</name>
    <dbReference type="NCBI Taxonomy" id="215690"/>
    <lineage>
        <taxon>Bacteria</taxon>
        <taxon>Pseudomonadati</taxon>
        <taxon>Pseudomonadota</taxon>
        <taxon>Gammaproteobacteria</taxon>
        <taxon>Lysobacterales</taxon>
        <taxon>Lysobacteraceae</taxon>
        <taxon>Thermomonas</taxon>
    </lineage>
</organism>
<protein>
    <recommendedName>
        <fullName evidence="1">Glutaredoxin domain-containing protein</fullName>
    </recommendedName>
</protein>
<gene>
    <name evidence="2" type="ORF">E5S66_13390</name>
</gene>
<proteinExistence type="predicted"/>
<dbReference type="Pfam" id="PF00462">
    <property type="entry name" value="Glutaredoxin"/>
    <property type="match status" value="1"/>
</dbReference>
<comment type="caution">
    <text evidence="2">The sequence shown here is derived from an EMBL/GenBank/DDBJ whole genome shotgun (WGS) entry which is preliminary data.</text>
</comment>
<keyword evidence="3" id="KW-1185">Reference proteome</keyword>
<feature type="domain" description="Glutaredoxin" evidence="1">
    <location>
        <begin position="41"/>
        <end position="92"/>
    </location>
</feature>
<dbReference type="Gene3D" id="3.40.30.10">
    <property type="entry name" value="Glutaredoxin"/>
    <property type="match status" value="1"/>
</dbReference>
<name>A0A5R9PB30_9GAMM</name>
<dbReference type="InterPro" id="IPR002109">
    <property type="entry name" value="Glutaredoxin"/>
</dbReference>
<reference evidence="2 3" key="1">
    <citation type="submission" date="2019-04" db="EMBL/GenBank/DDBJ databases">
        <authorList>
            <person name="Grouzdev D.S."/>
            <person name="Nazina T.N."/>
        </authorList>
    </citation>
    <scope>NUCLEOTIDE SEQUENCE [LARGE SCALE GENOMIC DNA]</scope>
    <source>
        <strain evidence="2 3">SHC 3-19</strain>
    </source>
</reference>
<accession>A0A5R9PB30</accession>
<dbReference type="SUPFAM" id="SSF52833">
    <property type="entry name" value="Thioredoxin-like"/>
    <property type="match status" value="1"/>
</dbReference>
<evidence type="ECO:0000259" key="1">
    <source>
        <dbReference type="Pfam" id="PF00462"/>
    </source>
</evidence>
<dbReference type="AlphaFoldDB" id="A0A5R9PB30"/>